<reference evidence="1 2" key="1">
    <citation type="submission" date="2018-02" db="EMBL/GenBank/DDBJ databases">
        <title>Draft genome sequence of Streptococcus oricebi CCUG 70868T type strain.</title>
        <authorList>
            <person name="Mendez V."/>
            <person name="Salva-Serra F."/>
            <person name="Jaen-Luchoro D."/>
            <person name="Gonzales-Siles L."/>
            <person name="Karlsson R."/>
            <person name="Engstrom-Jakobsson H."/>
            <person name="Busquets A."/>
            <person name="Gomila M."/>
            <person name="Pineiro-Iglesias B."/>
            <person name="Bennasar-Figueras A."/>
            <person name="Seeger M."/>
            <person name="Moore E."/>
        </authorList>
    </citation>
    <scope>NUCLEOTIDE SEQUENCE [LARGE SCALE GENOMIC DNA]</scope>
    <source>
        <strain evidence="1 2">CCUG 70868</strain>
    </source>
</reference>
<name>A0ABS5B5T6_9STRE</name>
<keyword evidence="2" id="KW-1185">Reference proteome</keyword>
<protein>
    <recommendedName>
        <fullName evidence="3">Relaxase</fullName>
    </recommendedName>
</protein>
<proteinExistence type="predicted"/>
<comment type="caution">
    <text evidence="1">The sequence shown here is derived from an EMBL/GenBank/DDBJ whole genome shotgun (WGS) entry which is preliminary data.</text>
</comment>
<evidence type="ECO:0008006" key="3">
    <source>
        <dbReference type="Google" id="ProtNLM"/>
    </source>
</evidence>
<dbReference type="RefSeq" id="WP_209628974.1">
    <property type="nucleotide sequence ID" value="NZ_PRDG01000006.1"/>
</dbReference>
<evidence type="ECO:0000313" key="1">
    <source>
        <dbReference type="EMBL" id="MBP2624204.1"/>
    </source>
</evidence>
<evidence type="ECO:0000313" key="2">
    <source>
        <dbReference type="Proteomes" id="UP001519296"/>
    </source>
</evidence>
<organism evidence="1 2">
    <name type="scientific">Streptococcus oricebi</name>
    <dbReference type="NCBI Taxonomy" id="1547447"/>
    <lineage>
        <taxon>Bacteria</taxon>
        <taxon>Bacillati</taxon>
        <taxon>Bacillota</taxon>
        <taxon>Bacilli</taxon>
        <taxon>Lactobacillales</taxon>
        <taxon>Streptococcaceae</taxon>
        <taxon>Streptococcus</taxon>
    </lineage>
</organism>
<dbReference type="Proteomes" id="UP001519296">
    <property type="component" value="Unassembled WGS sequence"/>
</dbReference>
<dbReference type="EMBL" id="PRDG01000006">
    <property type="protein sequence ID" value="MBP2624204.1"/>
    <property type="molecule type" value="Genomic_DNA"/>
</dbReference>
<sequence>MTSDAALKSAISGYKADKAKYEKVKNEIVNHSLSTRQNLKEINSFLDYCEDIIELAEGEEGYHYIDVLPSNLKKDVKTMKQYRDFARDANTSFINLYNLLESKIASLDSKISRARDEYNKDKPLLEKLYW</sequence>
<accession>A0ABS5B5T6</accession>
<gene>
    <name evidence="1" type="ORF">C4K46_09675</name>
</gene>